<evidence type="ECO:0000313" key="2">
    <source>
        <dbReference type="Proteomes" id="UP001239111"/>
    </source>
</evidence>
<proteinExistence type="predicted"/>
<sequence>MVEKDQSLVSNVFRFDDGAQEYARVFPKYLQKVSLEVISRKECKGRYGDVIHKSHICVYAPGKGACFKDSGGPLMVGKFQIGIFSGGKRCGAFPGYPGLYTNIAIFRDWIDKKMRSLSGSRRDMKVITTKNGNITRIVERWRAEVDYNSMQLPPSHLIFRKGRATAVKCPVWEQSPRRLMVFRSQTVPQKPWISVEH</sequence>
<keyword evidence="2" id="KW-1185">Reference proteome</keyword>
<comment type="caution">
    <text evidence="1">The sequence shown here is derived from an EMBL/GenBank/DDBJ whole genome shotgun (WGS) entry which is preliminary data.</text>
</comment>
<organism evidence="1 2">
    <name type="scientific">Eretmocerus hayati</name>
    <dbReference type="NCBI Taxonomy" id="131215"/>
    <lineage>
        <taxon>Eukaryota</taxon>
        <taxon>Metazoa</taxon>
        <taxon>Ecdysozoa</taxon>
        <taxon>Arthropoda</taxon>
        <taxon>Hexapoda</taxon>
        <taxon>Insecta</taxon>
        <taxon>Pterygota</taxon>
        <taxon>Neoptera</taxon>
        <taxon>Endopterygota</taxon>
        <taxon>Hymenoptera</taxon>
        <taxon>Apocrita</taxon>
        <taxon>Proctotrupomorpha</taxon>
        <taxon>Chalcidoidea</taxon>
        <taxon>Aphelinidae</taxon>
        <taxon>Aphelininae</taxon>
        <taxon>Eretmocerus</taxon>
    </lineage>
</organism>
<name>A0ACC2NNW7_9HYME</name>
<dbReference type="EMBL" id="CM056743">
    <property type="protein sequence ID" value="KAJ8672954.1"/>
    <property type="molecule type" value="Genomic_DNA"/>
</dbReference>
<accession>A0ACC2NNW7</accession>
<gene>
    <name evidence="1" type="ORF">QAD02_004215</name>
</gene>
<reference evidence="1" key="1">
    <citation type="submission" date="2023-04" db="EMBL/GenBank/DDBJ databases">
        <title>A chromosome-level genome assembly of the parasitoid wasp Eretmocerus hayati.</title>
        <authorList>
            <person name="Zhong Y."/>
            <person name="Liu S."/>
            <person name="Liu Y."/>
        </authorList>
    </citation>
    <scope>NUCLEOTIDE SEQUENCE</scope>
    <source>
        <strain evidence="1">ZJU_SS_LIU_2023</strain>
    </source>
</reference>
<evidence type="ECO:0000313" key="1">
    <source>
        <dbReference type="EMBL" id="KAJ8672954.1"/>
    </source>
</evidence>
<dbReference type="Proteomes" id="UP001239111">
    <property type="component" value="Chromosome 3"/>
</dbReference>
<protein>
    <submittedName>
        <fullName evidence="1">Uncharacterized protein</fullName>
    </submittedName>
</protein>